<evidence type="ECO:0000256" key="1">
    <source>
        <dbReference type="SAM" id="MobiDB-lite"/>
    </source>
</evidence>
<feature type="transmembrane region" description="Helical" evidence="2">
    <location>
        <begin position="180"/>
        <end position="205"/>
    </location>
</feature>
<evidence type="ECO:0000313" key="3">
    <source>
        <dbReference type="EMBL" id="KAE8349773.1"/>
    </source>
</evidence>
<keyword evidence="4" id="KW-1185">Reference proteome</keyword>
<name>A0A5N6YXV7_9EURO</name>
<evidence type="ECO:0000256" key="2">
    <source>
        <dbReference type="SAM" id="Phobius"/>
    </source>
</evidence>
<organism evidence="3 4">
    <name type="scientific">Aspergillus coremiiformis</name>
    <dbReference type="NCBI Taxonomy" id="138285"/>
    <lineage>
        <taxon>Eukaryota</taxon>
        <taxon>Fungi</taxon>
        <taxon>Dikarya</taxon>
        <taxon>Ascomycota</taxon>
        <taxon>Pezizomycotina</taxon>
        <taxon>Eurotiomycetes</taxon>
        <taxon>Eurotiomycetidae</taxon>
        <taxon>Eurotiales</taxon>
        <taxon>Aspergillaceae</taxon>
        <taxon>Aspergillus</taxon>
        <taxon>Aspergillus subgen. Circumdati</taxon>
    </lineage>
</organism>
<keyword evidence="2" id="KW-0472">Membrane</keyword>
<dbReference type="OrthoDB" id="4506857at2759"/>
<dbReference type="Proteomes" id="UP000327118">
    <property type="component" value="Unassembled WGS sequence"/>
</dbReference>
<accession>A0A5N6YXV7</accession>
<feature type="region of interest" description="Disordered" evidence="1">
    <location>
        <begin position="213"/>
        <end position="250"/>
    </location>
</feature>
<protein>
    <submittedName>
        <fullName evidence="3">Uncharacterized protein</fullName>
    </submittedName>
</protein>
<dbReference type="EMBL" id="ML739275">
    <property type="protein sequence ID" value="KAE8349773.1"/>
    <property type="molecule type" value="Genomic_DNA"/>
</dbReference>
<dbReference type="AlphaFoldDB" id="A0A5N6YXV7"/>
<keyword evidence="2" id="KW-1133">Transmembrane helix</keyword>
<evidence type="ECO:0000313" key="4">
    <source>
        <dbReference type="Proteomes" id="UP000327118"/>
    </source>
</evidence>
<keyword evidence="2" id="KW-0812">Transmembrane</keyword>
<proteinExistence type="predicted"/>
<gene>
    <name evidence="3" type="ORF">BDV28DRAFT_160206</name>
</gene>
<reference evidence="4" key="1">
    <citation type="submission" date="2019-04" db="EMBL/GenBank/DDBJ databases">
        <title>Friends and foes A comparative genomics studyof 23 Aspergillus species from section Flavi.</title>
        <authorList>
            <consortium name="DOE Joint Genome Institute"/>
            <person name="Kjaerbolling I."/>
            <person name="Vesth T."/>
            <person name="Frisvad J.C."/>
            <person name="Nybo J.L."/>
            <person name="Theobald S."/>
            <person name="Kildgaard S."/>
            <person name="Isbrandt T."/>
            <person name="Kuo A."/>
            <person name="Sato A."/>
            <person name="Lyhne E.K."/>
            <person name="Kogle M.E."/>
            <person name="Wiebenga A."/>
            <person name="Kun R.S."/>
            <person name="Lubbers R.J."/>
            <person name="Makela M.R."/>
            <person name="Barry K."/>
            <person name="Chovatia M."/>
            <person name="Clum A."/>
            <person name="Daum C."/>
            <person name="Haridas S."/>
            <person name="He G."/>
            <person name="LaButti K."/>
            <person name="Lipzen A."/>
            <person name="Mondo S."/>
            <person name="Riley R."/>
            <person name="Salamov A."/>
            <person name="Simmons B.A."/>
            <person name="Magnuson J.K."/>
            <person name="Henrissat B."/>
            <person name="Mortensen U.H."/>
            <person name="Larsen T.O."/>
            <person name="Devries R.P."/>
            <person name="Grigoriev I.V."/>
            <person name="Machida M."/>
            <person name="Baker S.E."/>
            <person name="Andersen M.R."/>
        </authorList>
    </citation>
    <scope>NUCLEOTIDE SEQUENCE [LARGE SCALE GENOMIC DNA]</scope>
    <source>
        <strain evidence="4">CBS 553.77</strain>
    </source>
</reference>
<sequence>MSTITQKPTLNPAWTPSVYGCRAKGDFWIWDFHADDDRRTVLGGPSQTTNCFPSTWNPTAAYDGTRCPVGYSSACTSGRVITKTVCCPTIYEFSCVEDAYKKPHGVWFPCVSQYDTPMKRIVTRTDFAMNTIGFLNVTQATNRHLFALGMVYATPTATASINTSSPTPDPSPTDQSAISVGAAAGIGVGCGVGVMLITLVAWFLIRRNRSATPDPVPVAEHAEEAEEPKPSPVISRPHELEVEPAGELPG</sequence>
<dbReference type="PROSITE" id="PS51257">
    <property type="entry name" value="PROKAR_LIPOPROTEIN"/>
    <property type="match status" value="1"/>
</dbReference>